<organism evidence="2 3">
    <name type="scientific">Tenebrio molitor</name>
    <name type="common">Yellow mealworm beetle</name>
    <dbReference type="NCBI Taxonomy" id="7067"/>
    <lineage>
        <taxon>Eukaryota</taxon>
        <taxon>Metazoa</taxon>
        <taxon>Ecdysozoa</taxon>
        <taxon>Arthropoda</taxon>
        <taxon>Hexapoda</taxon>
        <taxon>Insecta</taxon>
        <taxon>Pterygota</taxon>
        <taxon>Neoptera</taxon>
        <taxon>Endopterygota</taxon>
        <taxon>Coleoptera</taxon>
        <taxon>Polyphaga</taxon>
        <taxon>Cucujiformia</taxon>
        <taxon>Tenebrionidae</taxon>
        <taxon>Tenebrio</taxon>
    </lineage>
</organism>
<dbReference type="AlphaFoldDB" id="A0A8J6H8V1"/>
<feature type="region of interest" description="Disordered" evidence="1">
    <location>
        <begin position="47"/>
        <end position="77"/>
    </location>
</feature>
<accession>A0A8J6H8V1</accession>
<feature type="region of interest" description="Disordered" evidence="1">
    <location>
        <begin position="87"/>
        <end position="106"/>
    </location>
</feature>
<dbReference type="Proteomes" id="UP000719412">
    <property type="component" value="Unassembled WGS sequence"/>
</dbReference>
<evidence type="ECO:0000256" key="1">
    <source>
        <dbReference type="SAM" id="MobiDB-lite"/>
    </source>
</evidence>
<dbReference type="EMBL" id="JABDTM020027799">
    <property type="protein sequence ID" value="KAH0809967.1"/>
    <property type="molecule type" value="Genomic_DNA"/>
</dbReference>
<feature type="region of interest" description="Disordered" evidence="1">
    <location>
        <begin position="154"/>
        <end position="196"/>
    </location>
</feature>
<name>A0A8J6H8V1_TENMO</name>
<protein>
    <submittedName>
        <fullName evidence="2">Uncharacterized protein</fullName>
    </submittedName>
</protein>
<keyword evidence="3" id="KW-1185">Reference proteome</keyword>
<feature type="compositionally biased region" description="Polar residues" evidence="1">
    <location>
        <begin position="63"/>
        <end position="73"/>
    </location>
</feature>
<evidence type="ECO:0000313" key="2">
    <source>
        <dbReference type="EMBL" id="KAH0809967.1"/>
    </source>
</evidence>
<evidence type="ECO:0000313" key="3">
    <source>
        <dbReference type="Proteomes" id="UP000719412"/>
    </source>
</evidence>
<proteinExistence type="predicted"/>
<comment type="caution">
    <text evidence="2">The sequence shown here is derived from an EMBL/GenBank/DDBJ whole genome shotgun (WGS) entry which is preliminary data.</text>
</comment>
<reference evidence="2" key="1">
    <citation type="journal article" date="2020" name="J Insects Food Feed">
        <title>The yellow mealworm (Tenebrio molitor) genome: a resource for the emerging insects as food and feed industry.</title>
        <authorList>
            <person name="Eriksson T."/>
            <person name="Andere A."/>
            <person name="Kelstrup H."/>
            <person name="Emery V."/>
            <person name="Picard C."/>
        </authorList>
    </citation>
    <scope>NUCLEOTIDE SEQUENCE</scope>
    <source>
        <strain evidence="2">Stoneville</strain>
        <tissue evidence="2">Whole head</tissue>
    </source>
</reference>
<reference evidence="2" key="2">
    <citation type="submission" date="2021-08" db="EMBL/GenBank/DDBJ databases">
        <authorList>
            <person name="Eriksson T."/>
        </authorList>
    </citation>
    <scope>NUCLEOTIDE SEQUENCE</scope>
    <source>
        <strain evidence="2">Stoneville</strain>
        <tissue evidence="2">Whole head</tissue>
    </source>
</reference>
<sequence>MEQESLMGCGFMTRLGCTKPLWCIGNWCMASPPCSDITIRTARQETVHQEVHGTAAPSPPGLSPSTRPTSSGIDRNGVSHKRALARWTRPPTPNVPDQLTVSRRPSGELGPAISFCSIPRPPRLPRLRVLLPNWSILLIARGPESQNGRQVINNRVSSPSRHGKIRSRPSLLPDGNLTLLPEPPATGPKLRPKGRGVAREGTTAWSWANKGYGNRCVGFVFIAVSRGLHYYRRYRLIGDDVSLILIRVERWRAAAGGEPRLL</sequence>
<gene>
    <name evidence="2" type="ORF">GEV33_012824</name>
</gene>